<keyword evidence="1" id="KW-1133">Transmembrane helix</keyword>
<dbReference type="WBParaSite" id="nRc.2.0.1.t04650-RA">
    <property type="protein sequence ID" value="nRc.2.0.1.t04650-RA"/>
    <property type="gene ID" value="nRc.2.0.1.g04650"/>
</dbReference>
<sequence>MVQIEIFVANFGVPGPIITGRHTIIELKNYIFEPPASTRNSPCSIFQKTIFETSKVQFGKINHSYCRQEACESDRKFAKKYSYRSQASVSLLDMALPTWKRLSQFEKSHVIFLDEKFMCEGCHLTKAMWLLFHVLLSTNVVLLPMPAIWYPYKIYKPVAVIRCQNDARATVSVASHPRTMYDEHEQNHD</sequence>
<evidence type="ECO:0000256" key="1">
    <source>
        <dbReference type="SAM" id="Phobius"/>
    </source>
</evidence>
<keyword evidence="1" id="KW-0472">Membrane</keyword>
<reference evidence="3" key="1">
    <citation type="submission" date="2022-11" db="UniProtKB">
        <authorList>
            <consortium name="WormBaseParasite"/>
        </authorList>
    </citation>
    <scope>IDENTIFICATION</scope>
</reference>
<keyword evidence="1" id="KW-0812">Transmembrane</keyword>
<accession>A0A915HTD0</accession>
<protein>
    <submittedName>
        <fullName evidence="3">Uncharacterized protein</fullName>
    </submittedName>
</protein>
<name>A0A915HTD0_ROMCU</name>
<organism evidence="2 3">
    <name type="scientific">Romanomermis culicivorax</name>
    <name type="common">Nematode worm</name>
    <dbReference type="NCBI Taxonomy" id="13658"/>
    <lineage>
        <taxon>Eukaryota</taxon>
        <taxon>Metazoa</taxon>
        <taxon>Ecdysozoa</taxon>
        <taxon>Nematoda</taxon>
        <taxon>Enoplea</taxon>
        <taxon>Dorylaimia</taxon>
        <taxon>Mermithida</taxon>
        <taxon>Mermithoidea</taxon>
        <taxon>Mermithidae</taxon>
        <taxon>Romanomermis</taxon>
    </lineage>
</organism>
<evidence type="ECO:0000313" key="2">
    <source>
        <dbReference type="Proteomes" id="UP000887565"/>
    </source>
</evidence>
<proteinExistence type="predicted"/>
<dbReference type="Proteomes" id="UP000887565">
    <property type="component" value="Unplaced"/>
</dbReference>
<keyword evidence="2" id="KW-1185">Reference proteome</keyword>
<feature type="transmembrane region" description="Helical" evidence="1">
    <location>
        <begin position="127"/>
        <end position="152"/>
    </location>
</feature>
<dbReference type="AlphaFoldDB" id="A0A915HTD0"/>
<evidence type="ECO:0000313" key="3">
    <source>
        <dbReference type="WBParaSite" id="nRc.2.0.1.t04650-RA"/>
    </source>
</evidence>